<dbReference type="SMART" id="SM00729">
    <property type="entry name" value="Elp3"/>
    <property type="match status" value="1"/>
</dbReference>
<dbReference type="NCBIfam" id="NF033668">
    <property type="entry name" value="rSAM_PA0069"/>
    <property type="match status" value="1"/>
</dbReference>
<reference evidence="6 7" key="2">
    <citation type="journal article" date="2015" name="Biomed. Res. Int.">
        <title>Effects of Arsenite Resistance on the Growth and Functional Gene Expression of Leptospirillum ferriphilum and Acidithiobacillus thiooxidans in Pure Culture and Coculture.</title>
        <authorList>
            <person name="Jiang H."/>
            <person name="Liang Y."/>
            <person name="Yin H."/>
            <person name="Xiao Y."/>
            <person name="Guo X."/>
            <person name="Xu Y."/>
            <person name="Hu Q."/>
            <person name="Liu H."/>
            <person name="Liu X."/>
        </authorList>
    </citation>
    <scope>NUCLEOTIDE SEQUENCE [LARGE SCALE GENOMIC DNA]</scope>
    <source>
        <strain evidence="6 7">YSK</strain>
    </source>
</reference>
<dbReference type="GO" id="GO:0046872">
    <property type="term" value="F:metal ion binding"/>
    <property type="evidence" value="ECO:0007669"/>
    <property type="project" value="UniProtKB-KW"/>
</dbReference>
<dbReference type="OrthoDB" id="9785699at2"/>
<dbReference type="PANTHER" id="PTHR43432">
    <property type="entry name" value="SLR0285 PROTEIN"/>
    <property type="match status" value="1"/>
</dbReference>
<dbReference type="InterPro" id="IPR007197">
    <property type="entry name" value="rSAM"/>
</dbReference>
<gene>
    <name evidence="6" type="ORF">Y981_02655</name>
</gene>
<sequence>MQEKNRRPGPLRGRGASHNPPNRYHTVHREPVCGEPEEDDHPKSSPETRLAPDASRSVLSSNDSPDVGPGLSVNPYRGCEHGCVYCFARPTHAYLDLSPGIDFETRIFYKEHSPELLQKELSRPSYRCQPLALGINTDAYQPAEGSLGLTRKILEVLEAMRHPVTLITKSSLVERDIDILRALARQNLVHVFLSITTLDAELARRLEPRAATPQRRLRTIEALSQADIPTGVMVAPVIPVLTEPETEQILSEARTAGARTAGYVLLRLPLELADLFERWLEEHVPEKKRAILAAIREFHGGKLYDSRFGARMRGTGVRADLLEQRFGLQVRRLAFPGLPPLRTDLFVPPFPTKPAKKSAPLFPGFA</sequence>
<dbReference type="Proteomes" id="UP000027059">
    <property type="component" value="Chromosome"/>
</dbReference>
<dbReference type="InterPro" id="IPR040086">
    <property type="entry name" value="MJ0683-like"/>
</dbReference>
<feature type="domain" description="Radical SAM core" evidence="5">
    <location>
        <begin position="65"/>
        <end position="302"/>
    </location>
</feature>
<evidence type="ECO:0000313" key="6">
    <source>
        <dbReference type="EMBL" id="AIA30104.1"/>
    </source>
</evidence>
<protein>
    <submittedName>
        <fullName evidence="6">DNA repair photolyase</fullName>
    </submittedName>
</protein>
<dbReference type="GO" id="GO:0051536">
    <property type="term" value="F:iron-sulfur cluster binding"/>
    <property type="evidence" value="ECO:0007669"/>
    <property type="project" value="UniProtKB-KW"/>
</dbReference>
<dbReference type="EMBL" id="CP007243">
    <property type="protein sequence ID" value="AIA30104.1"/>
    <property type="molecule type" value="Genomic_DNA"/>
</dbReference>
<reference evidence="7" key="1">
    <citation type="submission" date="2014-02" db="EMBL/GenBank/DDBJ databases">
        <title>Complete genome sequence and comparative genomic analysis of the nitrogen-fixing bacterium Leptospirillum ferriphilum YSK.</title>
        <authorList>
            <person name="Guo X."/>
            <person name="Yin H."/>
            <person name="Liang Y."/>
            <person name="Hu Q."/>
            <person name="Ma L."/>
            <person name="Xiao Y."/>
            <person name="Zhang X."/>
            <person name="Qiu G."/>
            <person name="Liu X."/>
        </authorList>
    </citation>
    <scope>NUCLEOTIDE SEQUENCE [LARGE SCALE GENOMIC DNA]</scope>
    <source>
        <strain evidence="7">YSK</strain>
    </source>
</reference>
<dbReference type="HOGENOM" id="CLU_015525_0_0_0"/>
<evidence type="ECO:0000256" key="4">
    <source>
        <dbReference type="SAM" id="MobiDB-lite"/>
    </source>
</evidence>
<evidence type="ECO:0000256" key="1">
    <source>
        <dbReference type="ARBA" id="ARBA00022723"/>
    </source>
</evidence>
<dbReference type="SFLD" id="SFLDG01084">
    <property type="entry name" value="Uncharacterised_Radical_SAM_Su"/>
    <property type="match status" value="1"/>
</dbReference>
<dbReference type="Gene3D" id="3.80.30.30">
    <property type="match status" value="1"/>
</dbReference>
<evidence type="ECO:0000256" key="2">
    <source>
        <dbReference type="ARBA" id="ARBA00023004"/>
    </source>
</evidence>
<dbReference type="SFLD" id="SFLDS00029">
    <property type="entry name" value="Radical_SAM"/>
    <property type="match status" value="1"/>
</dbReference>
<dbReference type="KEGG" id="lfp:Y981_02655"/>
<keyword evidence="7" id="KW-1185">Reference proteome</keyword>
<dbReference type="InterPro" id="IPR058240">
    <property type="entry name" value="rSAM_sf"/>
</dbReference>
<name>A0A059XNJ1_9BACT</name>
<proteinExistence type="predicted"/>
<accession>A0A059XNJ1</accession>
<evidence type="ECO:0000256" key="3">
    <source>
        <dbReference type="ARBA" id="ARBA00023014"/>
    </source>
</evidence>
<keyword evidence="6" id="KW-0456">Lyase</keyword>
<feature type="region of interest" description="Disordered" evidence="4">
    <location>
        <begin position="1"/>
        <end position="69"/>
    </location>
</feature>
<dbReference type="PROSITE" id="PS51918">
    <property type="entry name" value="RADICAL_SAM"/>
    <property type="match status" value="1"/>
</dbReference>
<dbReference type="Pfam" id="PF04055">
    <property type="entry name" value="Radical_SAM"/>
    <property type="match status" value="1"/>
</dbReference>
<dbReference type="GO" id="GO:0016829">
    <property type="term" value="F:lyase activity"/>
    <property type="evidence" value="ECO:0007669"/>
    <property type="project" value="UniProtKB-KW"/>
</dbReference>
<evidence type="ECO:0000259" key="5">
    <source>
        <dbReference type="PROSITE" id="PS51918"/>
    </source>
</evidence>
<dbReference type="SUPFAM" id="SSF102114">
    <property type="entry name" value="Radical SAM enzymes"/>
    <property type="match status" value="1"/>
</dbReference>
<keyword evidence="1" id="KW-0479">Metal-binding</keyword>
<dbReference type="InterPro" id="IPR006638">
    <property type="entry name" value="Elp3/MiaA/NifB-like_rSAM"/>
</dbReference>
<evidence type="ECO:0000313" key="7">
    <source>
        <dbReference type="Proteomes" id="UP000027059"/>
    </source>
</evidence>
<keyword evidence="2" id="KW-0408">Iron</keyword>
<organism evidence="6 7">
    <name type="scientific">Leptospirillum ferriphilum YSK</name>
    <dbReference type="NCBI Taxonomy" id="1441628"/>
    <lineage>
        <taxon>Bacteria</taxon>
        <taxon>Pseudomonadati</taxon>
        <taxon>Nitrospirota</taxon>
        <taxon>Nitrospiria</taxon>
        <taxon>Nitrospirales</taxon>
        <taxon>Nitrospiraceae</taxon>
        <taxon>Leptospirillum</taxon>
    </lineage>
</organism>
<keyword evidence="3" id="KW-0411">Iron-sulfur</keyword>
<dbReference type="AlphaFoldDB" id="A0A059XNJ1"/>
<dbReference type="PANTHER" id="PTHR43432:SF3">
    <property type="entry name" value="SLR0285 PROTEIN"/>
    <property type="match status" value="1"/>
</dbReference>